<organism evidence="16 17">
    <name type="scientific">Symbiodinium necroappetens</name>
    <dbReference type="NCBI Taxonomy" id="1628268"/>
    <lineage>
        <taxon>Eukaryota</taxon>
        <taxon>Sar</taxon>
        <taxon>Alveolata</taxon>
        <taxon>Dinophyceae</taxon>
        <taxon>Suessiales</taxon>
        <taxon>Symbiodiniaceae</taxon>
        <taxon>Symbiodinium</taxon>
    </lineage>
</organism>
<feature type="transmembrane region" description="Helical" evidence="13">
    <location>
        <begin position="469"/>
        <end position="490"/>
    </location>
</feature>
<evidence type="ECO:0000256" key="7">
    <source>
        <dbReference type="ARBA" id="ARBA00022857"/>
    </source>
</evidence>
<feature type="domain" description="Alanine dehydrogenase/pyridine nucleotide transhydrogenase NAD(H)-binding" evidence="14">
    <location>
        <begin position="130"/>
        <end position="294"/>
    </location>
</feature>
<keyword evidence="6" id="KW-0547">Nucleotide-binding</keyword>
<dbReference type="InterPro" id="IPR007698">
    <property type="entry name" value="AlaDH/PNT_NAD(H)-bd"/>
</dbReference>
<dbReference type="Pfam" id="PF05222">
    <property type="entry name" value="AlaDh_PNT_N"/>
    <property type="match status" value="1"/>
</dbReference>
<dbReference type="InterPro" id="IPR026255">
    <property type="entry name" value="NADP_transhyd_a"/>
</dbReference>
<dbReference type="EC" id="7.1.1.1" evidence="2"/>
<comment type="caution">
    <text evidence="16">The sequence shown here is derived from an EMBL/GenBank/DDBJ whole genome shotgun (WGS) entry which is preliminary data.</text>
</comment>
<dbReference type="SMART" id="SM01003">
    <property type="entry name" value="AlaDh_PNT_N"/>
    <property type="match status" value="1"/>
</dbReference>
<dbReference type="InterPro" id="IPR007886">
    <property type="entry name" value="AlaDH/PNT_N"/>
</dbReference>
<comment type="subcellular location">
    <subcellularLocation>
        <location evidence="1">Cell inner membrane</location>
        <topology evidence="1">Multi-pass membrane protein</topology>
    </subcellularLocation>
</comment>
<keyword evidence="5 13" id="KW-0812">Transmembrane</keyword>
<dbReference type="CDD" id="cd05304">
    <property type="entry name" value="Rubrum_tdh"/>
    <property type="match status" value="1"/>
</dbReference>
<evidence type="ECO:0000313" key="16">
    <source>
        <dbReference type="EMBL" id="CAE7917006.1"/>
    </source>
</evidence>
<comment type="catalytic activity">
    <reaction evidence="12">
        <text>NAD(+) + NADPH + H(+)(in) = NADH + NADP(+) + H(+)(out)</text>
        <dbReference type="Rhea" id="RHEA:47992"/>
        <dbReference type="ChEBI" id="CHEBI:15378"/>
        <dbReference type="ChEBI" id="CHEBI:57540"/>
        <dbReference type="ChEBI" id="CHEBI:57783"/>
        <dbReference type="ChEBI" id="CHEBI:57945"/>
        <dbReference type="ChEBI" id="CHEBI:58349"/>
        <dbReference type="EC" id="7.1.1.1"/>
    </reaction>
</comment>
<feature type="transmembrane region" description="Helical" evidence="13">
    <location>
        <begin position="510"/>
        <end position="529"/>
    </location>
</feature>
<evidence type="ECO:0000256" key="8">
    <source>
        <dbReference type="ARBA" id="ARBA00022967"/>
    </source>
</evidence>
<dbReference type="SUPFAM" id="SSF51735">
    <property type="entry name" value="NAD(P)-binding Rossmann-fold domains"/>
    <property type="match status" value="1"/>
</dbReference>
<evidence type="ECO:0000256" key="5">
    <source>
        <dbReference type="ARBA" id="ARBA00022692"/>
    </source>
</evidence>
<dbReference type="InterPro" id="IPR036291">
    <property type="entry name" value="NAD(P)-bd_dom_sf"/>
</dbReference>
<keyword evidence="4" id="KW-0997">Cell inner membrane</keyword>
<dbReference type="NCBIfam" id="TIGR00561">
    <property type="entry name" value="pntA"/>
    <property type="match status" value="1"/>
</dbReference>
<evidence type="ECO:0000256" key="6">
    <source>
        <dbReference type="ARBA" id="ARBA00022741"/>
    </source>
</evidence>
<dbReference type="GO" id="GO:0005886">
    <property type="term" value="C:plasma membrane"/>
    <property type="evidence" value="ECO:0007669"/>
    <property type="project" value="UniProtKB-SubCell"/>
</dbReference>
<dbReference type="Pfam" id="PF12769">
    <property type="entry name" value="PNTB_4TM"/>
    <property type="match status" value="1"/>
</dbReference>
<dbReference type="Pfam" id="PF01262">
    <property type="entry name" value="AlaDh_PNT_C"/>
    <property type="match status" value="1"/>
</dbReference>
<dbReference type="AlphaFoldDB" id="A0A813BQ21"/>
<dbReference type="Gene3D" id="3.40.50.720">
    <property type="entry name" value="NAD(P)-binding Rossmann-like Domain"/>
    <property type="match status" value="2"/>
</dbReference>
<evidence type="ECO:0000256" key="10">
    <source>
        <dbReference type="ARBA" id="ARBA00023027"/>
    </source>
</evidence>
<evidence type="ECO:0000256" key="11">
    <source>
        <dbReference type="ARBA" id="ARBA00023136"/>
    </source>
</evidence>
<sequence length="546" mass="57412">MVPDVAAQLMKDGYAVYVEKGAGVYAGFSDQAYADKGCLLESRGNVIEKSQVLFALEAPVQDFSIMNCKVLVSWVGRLQDKGKDIIQKANQYRITVIDVTAVPRITIAQKLDVLSSQAKVAGHRAVLEAAHSYQRFHTAEMTAAGKYPPAQTFVLGCGVAGLAAIGSSKALGSVVRAWDVRDVSDQVHSMGAKWVKVDFKEAGEGQGGYAKESSDAFKKVQQETFKQVLKECDIAISTAAIPGRPSPLLITKDAVAVMKPGSVVVDLAAVGGGNCELTKLNETIVTPNGVTIIGYANLPARMPEQASAMYAQNMSNLLKHIHDKGKAAALLDSLYGALDKGEAGDIVSRSIVCCRGGNNVTMPPPPQPTPIKPKPVSAQAQAKAAENPMNTALISATVLTVTVCFMLALGEGVSTSLLSTFLLAGAAGYQAVWGVAHALHTPLMSVTNAISGMTAIGGLLLLDRASSYSAQLLALIAILVSAVNIIGGFVVSQRMLDLFKKPGDKDYSPFMLLPGLVFLFVSLTSPELLKAVSTVSALQPGSKPLP</sequence>
<feature type="transmembrane region" description="Helical" evidence="13">
    <location>
        <begin position="417"/>
        <end position="436"/>
    </location>
</feature>
<gene>
    <name evidence="16" type="primary">pntA</name>
    <name evidence="16" type="ORF">SNEC2469_LOCUS31437</name>
</gene>
<evidence type="ECO:0000256" key="1">
    <source>
        <dbReference type="ARBA" id="ARBA00004429"/>
    </source>
</evidence>
<evidence type="ECO:0000259" key="14">
    <source>
        <dbReference type="SMART" id="SM01002"/>
    </source>
</evidence>
<dbReference type="PANTHER" id="PTHR10160">
    <property type="entry name" value="NAD(P) TRANSHYDROGENASE"/>
    <property type="match status" value="1"/>
</dbReference>
<evidence type="ECO:0000256" key="4">
    <source>
        <dbReference type="ARBA" id="ARBA00022519"/>
    </source>
</evidence>
<dbReference type="GO" id="GO:0006740">
    <property type="term" value="P:NADPH regeneration"/>
    <property type="evidence" value="ECO:0007669"/>
    <property type="project" value="TreeGrafter"/>
</dbReference>
<evidence type="ECO:0000256" key="3">
    <source>
        <dbReference type="ARBA" id="ARBA00022475"/>
    </source>
</evidence>
<feature type="domain" description="Alanine dehydrogenase/pyridine nucleotide transhydrogenase N-terminal" evidence="15">
    <location>
        <begin position="1"/>
        <end position="121"/>
    </location>
</feature>
<keyword evidence="9 13" id="KW-1133">Transmembrane helix</keyword>
<dbReference type="Proteomes" id="UP000601435">
    <property type="component" value="Unassembled WGS sequence"/>
</dbReference>
<accession>A0A813BQ21</accession>
<dbReference type="GO" id="GO:0008750">
    <property type="term" value="F:proton-translocating NAD(P)+ transhydrogenase activity"/>
    <property type="evidence" value="ECO:0007669"/>
    <property type="project" value="UniProtKB-EC"/>
</dbReference>
<name>A0A813BQ21_9DINO</name>
<proteinExistence type="predicted"/>
<dbReference type="PANTHER" id="PTHR10160:SF19">
    <property type="entry name" value="PROTON-TRANSLOCATING NAD(P)(+) TRANSHYDROGENASE"/>
    <property type="match status" value="1"/>
</dbReference>
<feature type="transmembrane region" description="Helical" evidence="13">
    <location>
        <begin position="392"/>
        <end position="410"/>
    </location>
</feature>
<dbReference type="SUPFAM" id="SSF52283">
    <property type="entry name" value="Formate/glycerate dehydrogenase catalytic domain-like"/>
    <property type="match status" value="1"/>
</dbReference>
<dbReference type="GO" id="GO:0050661">
    <property type="term" value="F:NADP binding"/>
    <property type="evidence" value="ECO:0007669"/>
    <property type="project" value="TreeGrafter"/>
</dbReference>
<dbReference type="NCBIfam" id="NF006942">
    <property type="entry name" value="PRK09424.1"/>
    <property type="match status" value="1"/>
</dbReference>
<evidence type="ECO:0000256" key="2">
    <source>
        <dbReference type="ARBA" id="ARBA00012943"/>
    </source>
</evidence>
<keyword evidence="7" id="KW-0521">NADP</keyword>
<evidence type="ECO:0000259" key="15">
    <source>
        <dbReference type="SMART" id="SM01003"/>
    </source>
</evidence>
<reference evidence="16" key="1">
    <citation type="submission" date="2021-02" db="EMBL/GenBank/DDBJ databases">
        <authorList>
            <person name="Dougan E. K."/>
            <person name="Rhodes N."/>
            <person name="Thang M."/>
            <person name="Chan C."/>
        </authorList>
    </citation>
    <scope>NUCLEOTIDE SEQUENCE</scope>
</reference>
<feature type="transmembrane region" description="Helical" evidence="13">
    <location>
        <begin position="442"/>
        <end position="462"/>
    </location>
</feature>
<dbReference type="EMBL" id="CAJNJA010076164">
    <property type="protein sequence ID" value="CAE7917006.1"/>
    <property type="molecule type" value="Genomic_DNA"/>
</dbReference>
<dbReference type="PIRSF" id="PIRSF000203">
    <property type="entry name" value="NADP_transhydrogenase_alpha"/>
    <property type="match status" value="1"/>
</dbReference>
<evidence type="ECO:0000313" key="17">
    <source>
        <dbReference type="Proteomes" id="UP000601435"/>
    </source>
</evidence>
<keyword evidence="8" id="KW-1278">Translocase</keyword>
<protein>
    <recommendedName>
        <fullName evidence="2">proton-translocating NAD(P)(+) transhydrogenase</fullName>
        <ecNumber evidence="2">7.1.1.1</ecNumber>
    </recommendedName>
</protein>
<dbReference type="InterPro" id="IPR024605">
    <property type="entry name" value="NADP_transhyd_a_C"/>
</dbReference>
<evidence type="ECO:0000256" key="13">
    <source>
        <dbReference type="SAM" id="Phobius"/>
    </source>
</evidence>
<keyword evidence="3" id="KW-1003">Cell membrane</keyword>
<dbReference type="OrthoDB" id="441578at2759"/>
<dbReference type="SMART" id="SM01002">
    <property type="entry name" value="AlaDh_PNT_C"/>
    <property type="match status" value="1"/>
</dbReference>
<keyword evidence="17" id="KW-1185">Reference proteome</keyword>
<evidence type="ECO:0000256" key="12">
    <source>
        <dbReference type="ARBA" id="ARBA00048202"/>
    </source>
</evidence>
<evidence type="ECO:0000256" key="9">
    <source>
        <dbReference type="ARBA" id="ARBA00022989"/>
    </source>
</evidence>
<keyword evidence="11 13" id="KW-0472">Membrane</keyword>
<keyword evidence="10" id="KW-0520">NAD</keyword>